<feature type="binding site" evidence="12">
    <location>
        <begin position="24"/>
        <end position="31"/>
    </location>
    <ligand>
        <name>ATP</name>
        <dbReference type="ChEBI" id="CHEBI:30616"/>
    </ligand>
</feature>
<evidence type="ECO:0000256" key="5">
    <source>
        <dbReference type="ARBA" id="ARBA00022840"/>
    </source>
</evidence>
<dbReference type="Gene3D" id="3.40.50.300">
    <property type="entry name" value="P-loop containing nucleotide triphosphate hydrolases"/>
    <property type="match status" value="2"/>
</dbReference>
<dbReference type="Pfam" id="PF00580">
    <property type="entry name" value="UvrD-helicase"/>
    <property type="match status" value="1"/>
</dbReference>
<dbReference type="EMBL" id="JAGSOW010000008">
    <property type="protein sequence ID" value="MDC3737401.1"/>
    <property type="molecule type" value="Genomic_DNA"/>
</dbReference>
<dbReference type="GO" id="GO:0016787">
    <property type="term" value="F:hydrolase activity"/>
    <property type="evidence" value="ECO:0007669"/>
    <property type="project" value="UniProtKB-UniRule"/>
</dbReference>
<evidence type="ECO:0000256" key="3">
    <source>
        <dbReference type="ARBA" id="ARBA00022801"/>
    </source>
</evidence>
<dbReference type="GO" id="GO:0043138">
    <property type="term" value="F:3'-5' DNA helicase activity"/>
    <property type="evidence" value="ECO:0007669"/>
    <property type="project" value="UniProtKB-EC"/>
</dbReference>
<dbReference type="PROSITE" id="PS51198">
    <property type="entry name" value="UVRD_HELICASE_ATP_BIND"/>
    <property type="match status" value="1"/>
</dbReference>
<accession>A0AB35JQS8</accession>
<dbReference type="SUPFAM" id="SSF52540">
    <property type="entry name" value="P-loop containing nucleoside triphosphate hydrolases"/>
    <property type="match status" value="1"/>
</dbReference>
<protein>
    <recommendedName>
        <fullName evidence="9">DNA 3'-5' helicase</fullName>
        <ecNumber evidence="9">5.6.2.4</ecNumber>
    </recommendedName>
    <alternativeName>
        <fullName evidence="10">DNA 3'-5' helicase II</fullName>
    </alternativeName>
</protein>
<evidence type="ECO:0000256" key="1">
    <source>
        <dbReference type="ARBA" id="ARBA00009922"/>
    </source>
</evidence>
<evidence type="ECO:0000313" key="15">
    <source>
        <dbReference type="Proteomes" id="UP001220207"/>
    </source>
</evidence>
<evidence type="ECO:0000259" key="13">
    <source>
        <dbReference type="PROSITE" id="PS51198"/>
    </source>
</evidence>
<feature type="domain" description="UvrD-like helicase ATP-binding" evidence="13">
    <location>
        <begin position="3"/>
        <end position="272"/>
    </location>
</feature>
<sequence length="585" mass="65945">MPMTGLTEQQRNAVIHDGNLLLTACPGSGKTKTLVAKLAQRLSLGNLGKKRLIAITYTNVAADTILERLDNFGIPLSNLWVGTIHSFCLEWIIKPHKGLLSRISTGYRVVDEYESQEILENIKANSAVGTFDKIPLKLNYDWSINETGHTVHAIDVARQYHSHLQREKLIDFDLILNIALSVLLQNPEIGLRLSCLFESCLIDEYQDTNQFQYNILREIIKHGKSKICLVGDVDQAIYTGLGAVVKNQQEICKEFNLSSIDCMTLTGCYRSKQQIIDFYSKFQESPYKIDSKQNINFFGENLSINQSISKEDLAQHISTIINTYLNHGIPPEEIAVLSPSWYEVTNLGRSLSTLLPSVRLDSPGLSPIPYSQENVWFKLIRLSHTEVSSKNYYRRYRLASEIIQNLIDLDLKIDVATLTAKALLKLSNSITIPDSDIITYITNTINSYCLHLKIAYSDSPSATSQYDALLKAVTRRLGKDGVENCSTCLSKYFNEGSGIKITTCHSTKGEEYQVVICTGLLEGKIPHWDEIYKKLNNQAPYMARRLLYVICSRAKSSLFLISEKGVYTKGRVEYSQTKQLVQALI</sequence>
<evidence type="ECO:0000256" key="4">
    <source>
        <dbReference type="ARBA" id="ARBA00022806"/>
    </source>
</evidence>
<evidence type="ECO:0000256" key="7">
    <source>
        <dbReference type="ARBA" id="ARBA00023235"/>
    </source>
</evidence>
<dbReference type="Gene3D" id="1.10.10.160">
    <property type="match status" value="1"/>
</dbReference>
<dbReference type="AlphaFoldDB" id="A0AB35JQS8"/>
<keyword evidence="2 12" id="KW-0547">Nucleotide-binding</keyword>
<dbReference type="RefSeq" id="WP_272234724.1">
    <property type="nucleotide sequence ID" value="NZ_JAGSOW010000008.1"/>
</dbReference>
<evidence type="ECO:0000256" key="2">
    <source>
        <dbReference type="ARBA" id="ARBA00022741"/>
    </source>
</evidence>
<comment type="similarity">
    <text evidence="1">Belongs to the helicase family. UvrD subfamily.</text>
</comment>
<dbReference type="InterPro" id="IPR000212">
    <property type="entry name" value="DNA_helicase_UvrD/REP"/>
</dbReference>
<keyword evidence="6" id="KW-0238">DNA-binding</keyword>
<evidence type="ECO:0000256" key="12">
    <source>
        <dbReference type="PROSITE-ProRule" id="PRU00560"/>
    </source>
</evidence>
<evidence type="ECO:0000256" key="6">
    <source>
        <dbReference type="ARBA" id="ARBA00023125"/>
    </source>
</evidence>
<proteinExistence type="inferred from homology"/>
<evidence type="ECO:0000256" key="10">
    <source>
        <dbReference type="ARBA" id="ARBA00034923"/>
    </source>
</evidence>
<keyword evidence="5 12" id="KW-0067">ATP-binding</keyword>
<comment type="catalytic activity">
    <reaction evidence="8">
        <text>Couples ATP hydrolysis with the unwinding of duplex DNA by translocating in the 3'-5' direction.</text>
        <dbReference type="EC" id="5.6.2.4"/>
    </reaction>
</comment>
<dbReference type="GO" id="GO:0005524">
    <property type="term" value="F:ATP binding"/>
    <property type="evidence" value="ECO:0007669"/>
    <property type="project" value="UniProtKB-UniRule"/>
</dbReference>
<dbReference type="InterPro" id="IPR013986">
    <property type="entry name" value="DExx_box_DNA_helicase_dom_sf"/>
</dbReference>
<dbReference type="Proteomes" id="UP001220207">
    <property type="component" value="Unassembled WGS sequence"/>
</dbReference>
<name>A0AB35JQS8_PSESY</name>
<dbReference type="GO" id="GO:0003677">
    <property type="term" value="F:DNA binding"/>
    <property type="evidence" value="ECO:0007669"/>
    <property type="project" value="UniProtKB-KW"/>
</dbReference>
<comment type="catalytic activity">
    <reaction evidence="11">
        <text>ATP + H2O = ADP + phosphate + H(+)</text>
        <dbReference type="Rhea" id="RHEA:13065"/>
        <dbReference type="ChEBI" id="CHEBI:15377"/>
        <dbReference type="ChEBI" id="CHEBI:15378"/>
        <dbReference type="ChEBI" id="CHEBI:30616"/>
        <dbReference type="ChEBI" id="CHEBI:43474"/>
        <dbReference type="ChEBI" id="CHEBI:456216"/>
        <dbReference type="EC" id="5.6.2.4"/>
    </reaction>
</comment>
<reference evidence="14" key="1">
    <citation type="submission" date="2021-04" db="EMBL/GenBank/DDBJ databases">
        <title>Genome Sequence and Comparative Genome Analysis of Pseudomonas syringae pv. syringae strains EC33 and LMG5496 isolated from Citrus plants from Tunisia and Greece.</title>
        <authorList>
            <person name="Abdellatif E."/>
            <person name="Baeyen S."/>
        </authorList>
    </citation>
    <scope>NUCLEOTIDE SEQUENCE</scope>
    <source>
        <strain evidence="14">LMG 5496</strain>
    </source>
</reference>
<dbReference type="InterPro" id="IPR014017">
    <property type="entry name" value="DNA_helicase_UvrD-like_C"/>
</dbReference>
<dbReference type="EC" id="5.6.2.4" evidence="9"/>
<dbReference type="CDD" id="cd17932">
    <property type="entry name" value="DEXQc_UvrD"/>
    <property type="match status" value="1"/>
</dbReference>
<evidence type="ECO:0000256" key="9">
    <source>
        <dbReference type="ARBA" id="ARBA00034808"/>
    </source>
</evidence>
<dbReference type="PANTHER" id="PTHR11070">
    <property type="entry name" value="UVRD / RECB / PCRA DNA HELICASE FAMILY MEMBER"/>
    <property type="match status" value="1"/>
</dbReference>
<keyword evidence="7" id="KW-0413">Isomerase</keyword>
<dbReference type="InterPro" id="IPR027417">
    <property type="entry name" value="P-loop_NTPase"/>
</dbReference>
<comment type="caution">
    <text evidence="14">The sequence shown here is derived from an EMBL/GenBank/DDBJ whole genome shotgun (WGS) entry which is preliminary data.</text>
</comment>
<dbReference type="InterPro" id="IPR014016">
    <property type="entry name" value="UvrD-like_ATP-bd"/>
</dbReference>
<evidence type="ECO:0000313" key="14">
    <source>
        <dbReference type="EMBL" id="MDC3737401.1"/>
    </source>
</evidence>
<gene>
    <name evidence="14" type="ORF">KDL27_16555</name>
</gene>
<dbReference type="Pfam" id="PF13361">
    <property type="entry name" value="UvrD_C"/>
    <property type="match status" value="1"/>
</dbReference>
<evidence type="ECO:0000256" key="8">
    <source>
        <dbReference type="ARBA" id="ARBA00034617"/>
    </source>
</evidence>
<dbReference type="GO" id="GO:0000725">
    <property type="term" value="P:recombinational repair"/>
    <property type="evidence" value="ECO:0007669"/>
    <property type="project" value="TreeGrafter"/>
</dbReference>
<dbReference type="PANTHER" id="PTHR11070:SF2">
    <property type="entry name" value="ATP-DEPENDENT DNA HELICASE SRS2"/>
    <property type="match status" value="1"/>
</dbReference>
<organism evidence="14 15">
    <name type="scientific">Pseudomonas syringae pv. syringae</name>
    <dbReference type="NCBI Taxonomy" id="321"/>
    <lineage>
        <taxon>Bacteria</taxon>
        <taxon>Pseudomonadati</taxon>
        <taxon>Pseudomonadota</taxon>
        <taxon>Gammaproteobacteria</taxon>
        <taxon>Pseudomonadales</taxon>
        <taxon>Pseudomonadaceae</taxon>
        <taxon>Pseudomonas</taxon>
        <taxon>Pseudomonas syringae</taxon>
    </lineage>
</organism>
<keyword evidence="3 12" id="KW-0378">Hydrolase</keyword>
<evidence type="ECO:0000256" key="11">
    <source>
        <dbReference type="ARBA" id="ARBA00048988"/>
    </source>
</evidence>
<keyword evidence="4 12" id="KW-0347">Helicase</keyword>